<dbReference type="SUPFAM" id="SSF54862">
    <property type="entry name" value="4Fe-4S ferredoxins"/>
    <property type="match status" value="1"/>
</dbReference>
<dbReference type="STRING" id="623281.SAMN05421747_101376"/>
<accession>A0A1I1EBV5</accession>
<dbReference type="Gene3D" id="3.30.70.20">
    <property type="match status" value="2"/>
</dbReference>
<dbReference type="Gene3D" id="3.30.2070.10">
    <property type="entry name" value="Formate dehydrogenase/DMSO reductase"/>
    <property type="match status" value="1"/>
</dbReference>
<dbReference type="CDD" id="cd02784">
    <property type="entry name" value="MopB_CT_PHLH"/>
    <property type="match status" value="1"/>
</dbReference>
<dbReference type="EMBL" id="FOLL01000001">
    <property type="protein sequence ID" value="SFB82868.1"/>
    <property type="molecule type" value="Genomic_DNA"/>
</dbReference>
<evidence type="ECO:0000259" key="1">
    <source>
        <dbReference type="PROSITE" id="PS51379"/>
    </source>
</evidence>
<dbReference type="InterPro" id="IPR017896">
    <property type="entry name" value="4Fe4S_Fe-S-bd"/>
</dbReference>
<dbReference type="PANTHER" id="PTHR42783:SF3">
    <property type="entry name" value="GLUTAMATE SYNTHASE [NADPH] SMALL CHAIN-RELATED"/>
    <property type="match status" value="1"/>
</dbReference>
<keyword evidence="3" id="KW-1185">Reference proteome</keyword>
<organism evidence="2 3">
    <name type="scientific">Parapedobacter composti</name>
    <dbReference type="NCBI Taxonomy" id="623281"/>
    <lineage>
        <taxon>Bacteria</taxon>
        <taxon>Pseudomonadati</taxon>
        <taxon>Bacteroidota</taxon>
        <taxon>Sphingobacteriia</taxon>
        <taxon>Sphingobacteriales</taxon>
        <taxon>Sphingobacteriaceae</taxon>
        <taxon>Parapedobacter</taxon>
    </lineage>
</organism>
<dbReference type="RefSeq" id="WP_090970447.1">
    <property type="nucleotide sequence ID" value="NZ_FOLL01000001.1"/>
</dbReference>
<dbReference type="InterPro" id="IPR030948">
    <property type="entry name" value="TAT_var_transloc_signal_dom"/>
</dbReference>
<dbReference type="PANTHER" id="PTHR42783">
    <property type="entry name" value="GLUTAMATE SYNTHASE [NADPH] SMALL CHAIN"/>
    <property type="match status" value="1"/>
</dbReference>
<gene>
    <name evidence="2" type="ORF">SAMN05421747_101376</name>
</gene>
<dbReference type="PROSITE" id="PS51379">
    <property type="entry name" value="4FE4S_FER_2"/>
    <property type="match status" value="1"/>
</dbReference>
<dbReference type="OrthoDB" id="9779457at2"/>
<proteinExistence type="predicted"/>
<dbReference type="Pfam" id="PF12838">
    <property type="entry name" value="Fer4_7"/>
    <property type="match status" value="1"/>
</dbReference>
<reference evidence="2 3" key="1">
    <citation type="submission" date="2016-10" db="EMBL/GenBank/DDBJ databases">
        <authorList>
            <person name="de Groot N.N."/>
        </authorList>
    </citation>
    <scope>NUCLEOTIDE SEQUENCE [LARGE SCALE GENOMIC DNA]</scope>
    <source>
        <strain evidence="2 3">DSM 22900</strain>
    </source>
</reference>
<name>A0A1I1EBV5_9SPHI</name>
<dbReference type="InterPro" id="IPR009010">
    <property type="entry name" value="Asp_de-COase-like_dom_sf"/>
</dbReference>
<evidence type="ECO:0000313" key="2">
    <source>
        <dbReference type="EMBL" id="SFB82868.1"/>
    </source>
</evidence>
<dbReference type="Gene3D" id="2.40.40.20">
    <property type="match status" value="1"/>
</dbReference>
<dbReference type="Gene3D" id="3.40.50.740">
    <property type="match status" value="1"/>
</dbReference>
<dbReference type="AlphaFoldDB" id="A0A1I1EBV5"/>
<dbReference type="SUPFAM" id="SSF50692">
    <property type="entry name" value="ADC-like"/>
    <property type="match status" value="1"/>
</dbReference>
<dbReference type="SUPFAM" id="SSF53706">
    <property type="entry name" value="Formate dehydrogenase/DMSO reductase, domains 1-3"/>
    <property type="match status" value="1"/>
</dbReference>
<dbReference type="Proteomes" id="UP000199577">
    <property type="component" value="Unassembled WGS sequence"/>
</dbReference>
<evidence type="ECO:0000313" key="3">
    <source>
        <dbReference type="Proteomes" id="UP000199577"/>
    </source>
</evidence>
<protein>
    <submittedName>
        <fullName evidence="2">Prokaryotic molybdopterin-containing oxidoreductase family, iron-sulfur binding subunit</fullName>
    </submittedName>
</protein>
<feature type="domain" description="4Fe-4S ferredoxin-type" evidence="1">
    <location>
        <begin position="750"/>
        <end position="780"/>
    </location>
</feature>
<dbReference type="CDD" id="cd10551">
    <property type="entry name" value="PsrB"/>
    <property type="match status" value="1"/>
</dbReference>
<sequence>MDSNKKYWKGLEELQQTPAFVKQSKGEFAEPVPVEDVLNEAGLSTKTPRRDFLKALGFGLGAVTLAACNRTPVHKAVPYLIKPEEVTPGIPNFYASSFKGQSVLVRTREGRPILLEANPSAVGLNCGTDASTQAAVLDLYDMSKLKGPKFNGADISWDELDTHVVTALNAAAAAGKQIRIVSSTINSPSAIAAIARFTEKYPTARLVEVDAVSYSGIIKANQNSFGKAVVPHYRFDNADVIVSVAADFLGTWLDGEEHTQQYISNRDYKSLKNGKMSRHIQFEGGMSLTGTNADVRVAIKPSEEGPLLIALYNAITGSSLSGALSTNQKAQTALKLVAQELQQARGRAVVVAGSNDTAIQTLTNAINVALQSYGSTIDLDNPSYRYKGNDEAFAAFLAEANRGDVDVVFFLDSNPLYDYPDAGAVKEALGKIKFKLSFADREDETASELDAIAPNHNFLESWGDANPRGGYYTIVQPTINPVFNTRQAEHSLLLWAGEKTDYYTFVKQNWEQHILAGSSKTWKDVLQTGFEYKGDQPASAYSFDFGTLEAVAGAIAAGSKTLAKDVEVQLYQSVALKDGKQGNNAYLHELPDPVSKVTWDNYAALNPKFAESLGLGENSLVEVEAENGYKITLPVLMQPGQAMGTVSIAVGYGRTKVGKAGNNVGQNAYPLAKLVNGTLQFNTTAKLTKASGRYELAQTQTHHTIEGRNVIRETTFAKYKENPGHNAGRWTDKHKTYDLWNKYEQPGHKWVMAIDLNACTGCGSCIVACNIENNIPVVGRDEVRRRREMHWLRIDRYYAIEQGGASYTKEDDIAKLEDFENVSVVHQPMTCQHCEHAPCETVCPVLATVHSSEGLNHMAYNRCFGTRYCANNCPYKVRRFNWFNYWNDSRFDNYLNNEFTQLVLNPDVVSRSRGVMEKCTMCIQRIQAGKLKAKMEKRPLKDGDIKLACSSACSANAIIFGDANDPNSEVSKALKNERVYYVLEEINVQPGIGYMTKVRNTYEA</sequence>
<dbReference type="NCBIfam" id="TIGR04519">
    <property type="entry name" value="MoCo_extend_TAT"/>
    <property type="match status" value="1"/>
</dbReference>